<protein>
    <recommendedName>
        <fullName evidence="4">DUF3078 domain-containing protein</fullName>
    </recommendedName>
</protein>
<organism evidence="2 3">
    <name type="scientific">Flavobacterium stagni</name>
    <dbReference type="NCBI Taxonomy" id="2506421"/>
    <lineage>
        <taxon>Bacteria</taxon>
        <taxon>Pseudomonadati</taxon>
        <taxon>Bacteroidota</taxon>
        <taxon>Flavobacteriia</taxon>
        <taxon>Flavobacteriales</taxon>
        <taxon>Flavobacteriaceae</taxon>
        <taxon>Flavobacterium</taxon>
    </lineage>
</organism>
<keyword evidence="1" id="KW-0732">Signal</keyword>
<name>A0A4Q1K4D3_9FLAO</name>
<feature type="chain" id="PRO_5020470339" description="DUF3078 domain-containing protein" evidence="1">
    <location>
        <begin position="25"/>
        <end position="384"/>
    </location>
</feature>
<evidence type="ECO:0000313" key="2">
    <source>
        <dbReference type="EMBL" id="RXR20185.1"/>
    </source>
</evidence>
<evidence type="ECO:0000313" key="3">
    <source>
        <dbReference type="Proteomes" id="UP000289857"/>
    </source>
</evidence>
<dbReference type="AlphaFoldDB" id="A0A4Q1K4D3"/>
<keyword evidence="3" id="KW-1185">Reference proteome</keyword>
<evidence type="ECO:0008006" key="4">
    <source>
        <dbReference type="Google" id="ProtNLM"/>
    </source>
</evidence>
<dbReference type="EMBL" id="SBKN01000010">
    <property type="protein sequence ID" value="RXR20185.1"/>
    <property type="molecule type" value="Genomic_DNA"/>
</dbReference>
<accession>A0A4Q1K4D3</accession>
<comment type="caution">
    <text evidence="2">The sequence shown here is derived from an EMBL/GenBank/DDBJ whole genome shotgun (WGS) entry which is preliminary data.</text>
</comment>
<feature type="signal peptide" evidence="1">
    <location>
        <begin position="1"/>
        <end position="24"/>
    </location>
</feature>
<sequence length="384" mass="43928">MKKIQTLLLLACLSPMLWGQTAPALSQNFAEIEKLKSQNLKDAFATFYQIALKNSDVNEKSLNLNGSLFSLYYAHDKAKVQQYSEDQIRFLRNFNLNAKINLNDDYQYQGYAVGFQWAIINARDTKFMNLTQDEAFMLYDELLLSVLREAVTPLEDAILNGQLPAAEQAAQFQKLQTLMSQVIRDELDAVRKDPLGQQLLTLCDQQIAKNAQLQAIGMMTTNDLVQKRKERYRQLIADTEKLPFWSVNPYAKTDTQGRINQGAFESIFLWSGKRGELDVRAKYNYADTLSTGVREKMGITLGYNFKWGATQDEVSVFEVKFSGAYQRVLRGLLADEAREKLSAVADIKFRLSENFILPFTLQYDPKQGKLFGFLNLTYNFNLKP</sequence>
<proteinExistence type="predicted"/>
<gene>
    <name evidence="2" type="ORF">EQG61_13120</name>
</gene>
<dbReference type="Proteomes" id="UP000289857">
    <property type="component" value="Unassembled WGS sequence"/>
</dbReference>
<evidence type="ECO:0000256" key="1">
    <source>
        <dbReference type="SAM" id="SignalP"/>
    </source>
</evidence>
<dbReference type="OrthoDB" id="1326180at2"/>
<reference evidence="3" key="1">
    <citation type="submission" date="2019-01" db="EMBL/GenBank/DDBJ databases">
        <title>Cytophagaceae bacterium strain CAR-16.</title>
        <authorList>
            <person name="Chen W.-M."/>
        </authorList>
    </citation>
    <scope>NUCLEOTIDE SEQUENCE [LARGE SCALE GENOMIC DNA]</scope>
    <source>
        <strain evidence="3">WWJ-16</strain>
    </source>
</reference>
<dbReference type="RefSeq" id="WP_129462406.1">
    <property type="nucleotide sequence ID" value="NZ_SBKN01000010.1"/>
</dbReference>